<comment type="caution">
    <text evidence="2">The sequence shown here is derived from an EMBL/GenBank/DDBJ whole genome shotgun (WGS) entry which is preliminary data.</text>
</comment>
<evidence type="ECO:0000313" key="3">
    <source>
        <dbReference type="Proteomes" id="UP000327013"/>
    </source>
</evidence>
<dbReference type="GO" id="GO:0005680">
    <property type="term" value="C:anaphase-promoting complex"/>
    <property type="evidence" value="ECO:0007669"/>
    <property type="project" value="InterPro"/>
</dbReference>
<evidence type="ECO:0000256" key="1">
    <source>
        <dbReference type="SAM" id="MobiDB-lite"/>
    </source>
</evidence>
<evidence type="ECO:0000313" key="2">
    <source>
        <dbReference type="EMBL" id="KAB8648503.1"/>
    </source>
</evidence>
<organism evidence="2 3">
    <name type="scientific">Carpinus fangiana</name>
    <dbReference type="NCBI Taxonomy" id="176857"/>
    <lineage>
        <taxon>Eukaryota</taxon>
        <taxon>Viridiplantae</taxon>
        <taxon>Streptophyta</taxon>
        <taxon>Embryophyta</taxon>
        <taxon>Tracheophyta</taxon>
        <taxon>Spermatophyta</taxon>
        <taxon>Magnoliopsida</taxon>
        <taxon>eudicotyledons</taxon>
        <taxon>Gunneridae</taxon>
        <taxon>Pentapetalae</taxon>
        <taxon>rosids</taxon>
        <taxon>fabids</taxon>
        <taxon>Fagales</taxon>
        <taxon>Betulaceae</taxon>
        <taxon>Carpinus</taxon>
    </lineage>
</organism>
<dbReference type="GO" id="GO:0031145">
    <property type="term" value="P:anaphase-promoting complex-dependent catabolic process"/>
    <property type="evidence" value="ECO:0007669"/>
    <property type="project" value="InterPro"/>
</dbReference>
<dbReference type="AlphaFoldDB" id="A0A5N6L353"/>
<feature type="region of interest" description="Disordered" evidence="1">
    <location>
        <begin position="107"/>
        <end position="356"/>
    </location>
</feature>
<name>A0A5N6L353_9ROSI</name>
<gene>
    <name evidence="2" type="ORF">FH972_026159</name>
</gene>
<feature type="compositionally biased region" description="Low complexity" evidence="1">
    <location>
        <begin position="110"/>
        <end position="124"/>
    </location>
</feature>
<feature type="compositionally biased region" description="Acidic residues" evidence="1">
    <location>
        <begin position="154"/>
        <end position="186"/>
    </location>
</feature>
<dbReference type="Pfam" id="PF05841">
    <property type="entry name" value="Apc15p"/>
    <property type="match status" value="1"/>
</dbReference>
<dbReference type="OrthoDB" id="5320532at2759"/>
<protein>
    <submittedName>
        <fullName evidence="2">Uncharacterized protein</fullName>
    </submittedName>
</protein>
<feature type="compositionally biased region" description="Gly residues" evidence="1">
    <location>
        <begin position="140"/>
        <end position="153"/>
    </location>
</feature>
<keyword evidence="3" id="KW-1185">Reference proteome</keyword>
<feature type="compositionally biased region" description="Basic and acidic residues" evidence="1">
    <location>
        <begin position="41"/>
        <end position="51"/>
    </location>
</feature>
<accession>A0A5N6L353</accession>
<reference evidence="2 3" key="1">
    <citation type="submission" date="2019-06" db="EMBL/GenBank/DDBJ databases">
        <title>A chromosomal-level reference genome of Carpinus fangiana (Coryloideae, Betulaceae).</title>
        <authorList>
            <person name="Yang X."/>
            <person name="Wang Z."/>
            <person name="Zhang L."/>
            <person name="Hao G."/>
            <person name="Liu J."/>
            <person name="Yang Y."/>
        </authorList>
    </citation>
    <scope>NUCLEOTIDE SEQUENCE [LARGE SCALE GENOMIC DNA]</scope>
    <source>
        <strain evidence="2">Cfa_2016G</strain>
        <tissue evidence="2">Leaf</tissue>
    </source>
</reference>
<feature type="compositionally biased region" description="Low complexity" evidence="1">
    <location>
        <begin position="24"/>
        <end position="40"/>
    </location>
</feature>
<dbReference type="InterPro" id="IPR008402">
    <property type="entry name" value="APC_su15/mnd2"/>
</dbReference>
<sequence>MLTSVPILPPRDSHTLWYTPTHFPAPAHTHSNPAAAAAAAPHDRPKKDKAAPARPSALRQLLADEAEIEKRKTNVARFGAVWIRPPGISKTFQAMVDEAAERAEHEALAAREAAAAEQQAAFEAQEAEARRLQMQQGARFGPGGVQGLGGVDGQDGDEAGWQDEEDDDDDDEMGMGERDLDDEVPDAGDVRFEAISSGEEEEDEEVDLDATDDGDIMEVSLSAVLQHCETNRNKEDRDLDDDVPEAGSYQHTDTEVEDESTDADFSSPARQQPSRPEHSSPFGLGPTVVQDFNQPSLATLPMPTFTSSPGHAESSMLVSSPGVPRARGGQGMRGGARRPPPEWAPRQPDFGDYGQP</sequence>
<dbReference type="Proteomes" id="UP000327013">
    <property type="component" value="Unassembled WGS sequence"/>
</dbReference>
<feature type="compositionally biased region" description="Acidic residues" evidence="1">
    <location>
        <begin position="198"/>
        <end position="216"/>
    </location>
</feature>
<proteinExistence type="predicted"/>
<feature type="region of interest" description="Disordered" evidence="1">
    <location>
        <begin position="1"/>
        <end position="56"/>
    </location>
</feature>
<dbReference type="EMBL" id="VIBQ01000080">
    <property type="protein sequence ID" value="KAB8648503.1"/>
    <property type="molecule type" value="Genomic_DNA"/>
</dbReference>